<dbReference type="PaxDb" id="3218-PP1S112_227V6.1"/>
<evidence type="ECO:0000313" key="2">
    <source>
        <dbReference type="EMBL" id="PNR58429.1"/>
    </source>
</evidence>
<dbReference type="InParanoid" id="A0A2K1KXD9"/>
<reference evidence="3" key="3">
    <citation type="submission" date="2020-12" db="UniProtKB">
        <authorList>
            <consortium name="EnsemblPlants"/>
        </authorList>
    </citation>
    <scope>IDENTIFICATION</scope>
</reference>
<dbReference type="EMBL" id="ABEU02000003">
    <property type="protein sequence ID" value="PNR58429.1"/>
    <property type="molecule type" value="Genomic_DNA"/>
</dbReference>
<feature type="region of interest" description="Disordered" evidence="1">
    <location>
        <begin position="1"/>
        <end position="31"/>
    </location>
</feature>
<dbReference type="AlphaFoldDB" id="A0A2K1KXD9"/>
<dbReference type="Proteomes" id="UP000006727">
    <property type="component" value="Chromosome 3"/>
</dbReference>
<evidence type="ECO:0000313" key="3">
    <source>
        <dbReference type="EnsemblPlants" id="Pp3c3_35610V3.1"/>
    </source>
</evidence>
<evidence type="ECO:0000313" key="4">
    <source>
        <dbReference type="Proteomes" id="UP000006727"/>
    </source>
</evidence>
<sequence length="31" mass="3394">MHPINLLFSKQATSNPIPIPPTSFFNPIPSS</sequence>
<name>A0A2K1KXD9_PHYPA</name>
<evidence type="ECO:0000256" key="1">
    <source>
        <dbReference type="SAM" id="MobiDB-lite"/>
    </source>
</evidence>
<gene>
    <name evidence="2" type="ORF">PHYPA_005424</name>
</gene>
<reference evidence="2 4" key="1">
    <citation type="journal article" date="2008" name="Science">
        <title>The Physcomitrella genome reveals evolutionary insights into the conquest of land by plants.</title>
        <authorList>
            <person name="Rensing S."/>
            <person name="Lang D."/>
            <person name="Zimmer A."/>
            <person name="Terry A."/>
            <person name="Salamov A."/>
            <person name="Shapiro H."/>
            <person name="Nishiyama T."/>
            <person name="Perroud P.-F."/>
            <person name="Lindquist E."/>
            <person name="Kamisugi Y."/>
            <person name="Tanahashi T."/>
            <person name="Sakakibara K."/>
            <person name="Fujita T."/>
            <person name="Oishi K."/>
            <person name="Shin-I T."/>
            <person name="Kuroki Y."/>
            <person name="Toyoda A."/>
            <person name="Suzuki Y."/>
            <person name="Hashimoto A."/>
            <person name="Yamaguchi K."/>
            <person name="Sugano A."/>
            <person name="Kohara Y."/>
            <person name="Fujiyama A."/>
            <person name="Anterola A."/>
            <person name="Aoki S."/>
            <person name="Ashton N."/>
            <person name="Barbazuk W.B."/>
            <person name="Barker E."/>
            <person name="Bennetzen J."/>
            <person name="Bezanilla M."/>
            <person name="Blankenship R."/>
            <person name="Cho S.H."/>
            <person name="Dutcher S."/>
            <person name="Estelle M."/>
            <person name="Fawcett J.A."/>
            <person name="Gundlach H."/>
            <person name="Hanada K."/>
            <person name="Heyl A."/>
            <person name="Hicks K.A."/>
            <person name="Hugh J."/>
            <person name="Lohr M."/>
            <person name="Mayer K."/>
            <person name="Melkozernov A."/>
            <person name="Murata T."/>
            <person name="Nelson D."/>
            <person name="Pils B."/>
            <person name="Prigge M."/>
            <person name="Reiss B."/>
            <person name="Renner T."/>
            <person name="Rombauts S."/>
            <person name="Rushton P."/>
            <person name="Sanderfoot A."/>
            <person name="Schween G."/>
            <person name="Shiu S.-H."/>
            <person name="Stueber K."/>
            <person name="Theodoulou F.L."/>
            <person name="Tu H."/>
            <person name="Van de Peer Y."/>
            <person name="Verrier P.J."/>
            <person name="Waters E."/>
            <person name="Wood A."/>
            <person name="Yang L."/>
            <person name="Cove D."/>
            <person name="Cuming A."/>
            <person name="Hasebe M."/>
            <person name="Lucas S."/>
            <person name="Mishler D.B."/>
            <person name="Reski R."/>
            <person name="Grigoriev I."/>
            <person name="Quatrano R.S."/>
            <person name="Boore J.L."/>
        </authorList>
    </citation>
    <scope>NUCLEOTIDE SEQUENCE [LARGE SCALE GENOMIC DNA]</scope>
    <source>
        <strain evidence="3 4">cv. Gransden 2004</strain>
    </source>
</reference>
<dbReference type="Gramene" id="Pp3c3_35610V3.1">
    <property type="protein sequence ID" value="Pp3c3_35610V3.1"/>
    <property type="gene ID" value="Pp3c3_35610"/>
</dbReference>
<dbReference type="EnsemblPlants" id="Pp3c3_35610V3.1">
    <property type="protein sequence ID" value="Pp3c3_35610V3.1"/>
    <property type="gene ID" value="Pp3c3_35610"/>
</dbReference>
<accession>A0A2K1KXD9</accession>
<organism evidence="2">
    <name type="scientific">Physcomitrium patens</name>
    <name type="common">Spreading-leaved earth moss</name>
    <name type="synonym">Physcomitrella patens</name>
    <dbReference type="NCBI Taxonomy" id="3218"/>
    <lineage>
        <taxon>Eukaryota</taxon>
        <taxon>Viridiplantae</taxon>
        <taxon>Streptophyta</taxon>
        <taxon>Embryophyta</taxon>
        <taxon>Bryophyta</taxon>
        <taxon>Bryophytina</taxon>
        <taxon>Bryopsida</taxon>
        <taxon>Funariidae</taxon>
        <taxon>Funariales</taxon>
        <taxon>Funariaceae</taxon>
        <taxon>Physcomitrium</taxon>
    </lineage>
</organism>
<reference evidence="2 4" key="2">
    <citation type="journal article" date="2018" name="Plant J.">
        <title>The Physcomitrella patens chromosome-scale assembly reveals moss genome structure and evolution.</title>
        <authorList>
            <person name="Lang D."/>
            <person name="Ullrich K.K."/>
            <person name="Murat F."/>
            <person name="Fuchs J."/>
            <person name="Jenkins J."/>
            <person name="Haas F.B."/>
            <person name="Piednoel M."/>
            <person name="Gundlach H."/>
            <person name="Van Bel M."/>
            <person name="Meyberg R."/>
            <person name="Vives C."/>
            <person name="Morata J."/>
            <person name="Symeonidi A."/>
            <person name="Hiss M."/>
            <person name="Muchero W."/>
            <person name="Kamisugi Y."/>
            <person name="Saleh O."/>
            <person name="Blanc G."/>
            <person name="Decker E.L."/>
            <person name="van Gessel N."/>
            <person name="Grimwood J."/>
            <person name="Hayes R.D."/>
            <person name="Graham S.W."/>
            <person name="Gunter L.E."/>
            <person name="McDaniel S.F."/>
            <person name="Hoernstein S.N.W."/>
            <person name="Larsson A."/>
            <person name="Li F.W."/>
            <person name="Perroud P.F."/>
            <person name="Phillips J."/>
            <person name="Ranjan P."/>
            <person name="Rokshar D.S."/>
            <person name="Rothfels C.J."/>
            <person name="Schneider L."/>
            <person name="Shu S."/>
            <person name="Stevenson D.W."/>
            <person name="Thummler F."/>
            <person name="Tillich M."/>
            <person name="Villarreal Aguilar J.C."/>
            <person name="Widiez T."/>
            <person name="Wong G.K."/>
            <person name="Wymore A."/>
            <person name="Zhang Y."/>
            <person name="Zimmer A.D."/>
            <person name="Quatrano R.S."/>
            <person name="Mayer K.F.X."/>
            <person name="Goodstein D."/>
            <person name="Casacuberta J.M."/>
            <person name="Vandepoele K."/>
            <person name="Reski R."/>
            <person name="Cuming A.C."/>
            <person name="Tuskan G.A."/>
            <person name="Maumus F."/>
            <person name="Salse J."/>
            <person name="Schmutz J."/>
            <person name="Rensing S.A."/>
        </authorList>
    </citation>
    <scope>NUCLEOTIDE SEQUENCE [LARGE SCALE GENOMIC DNA]</scope>
    <source>
        <strain evidence="3 4">cv. Gransden 2004</strain>
    </source>
</reference>
<protein>
    <submittedName>
        <fullName evidence="2 3">Uncharacterized protein</fullName>
    </submittedName>
</protein>
<proteinExistence type="predicted"/>
<keyword evidence="4" id="KW-1185">Reference proteome</keyword>